<dbReference type="EMBL" id="KV453911">
    <property type="protein sequence ID" value="ODV80138.1"/>
    <property type="molecule type" value="Genomic_DNA"/>
</dbReference>
<feature type="domain" description="Large ribosomal subunit protein uL5 C-terminal" evidence="5">
    <location>
        <begin position="189"/>
        <end position="286"/>
    </location>
</feature>
<dbReference type="PANTHER" id="PTHR11994">
    <property type="entry name" value="60S RIBOSOMAL PROTEIN L11-RELATED"/>
    <property type="match status" value="1"/>
</dbReference>
<dbReference type="GO" id="GO:0006412">
    <property type="term" value="P:translation"/>
    <property type="evidence" value="ECO:0007669"/>
    <property type="project" value="InterPro"/>
</dbReference>
<dbReference type="Pfam" id="PF00673">
    <property type="entry name" value="Ribosomal_L5_C"/>
    <property type="match status" value="1"/>
</dbReference>
<accession>A0A1E4SKW5</accession>
<comment type="similarity">
    <text evidence="1">Belongs to the universal ribosomal protein uL5 family.</text>
</comment>
<dbReference type="GO" id="GO:0003735">
    <property type="term" value="F:structural constituent of ribosome"/>
    <property type="evidence" value="ECO:0007669"/>
    <property type="project" value="EnsemblFungi"/>
</dbReference>
<protein>
    <recommendedName>
        <fullName evidence="4">Large ribosomal subunit protein uL5m</fullName>
    </recommendedName>
</protein>
<evidence type="ECO:0000256" key="4">
    <source>
        <dbReference type="ARBA" id="ARBA00040368"/>
    </source>
</evidence>
<evidence type="ECO:0000256" key="1">
    <source>
        <dbReference type="ARBA" id="ARBA00008553"/>
    </source>
</evidence>
<keyword evidence="3" id="KW-0687">Ribonucleoprotein</keyword>
<dbReference type="RefSeq" id="XP_020065260.1">
    <property type="nucleotide sequence ID" value="XM_020207554.1"/>
</dbReference>
<evidence type="ECO:0000313" key="7">
    <source>
        <dbReference type="Proteomes" id="UP000094285"/>
    </source>
</evidence>
<reference evidence="7" key="1">
    <citation type="submission" date="2016-05" db="EMBL/GenBank/DDBJ databases">
        <title>Comparative genomics of biotechnologically important yeasts.</title>
        <authorList>
            <consortium name="DOE Joint Genome Institute"/>
            <person name="Riley R."/>
            <person name="Haridas S."/>
            <person name="Wolfe K.H."/>
            <person name="Lopes M.R."/>
            <person name="Hittinger C.T."/>
            <person name="Goker M."/>
            <person name="Salamov A."/>
            <person name="Wisecaver J."/>
            <person name="Long T.M."/>
            <person name="Aerts A.L."/>
            <person name="Barry K."/>
            <person name="Choi C."/>
            <person name="Clum A."/>
            <person name="Coughlan A.Y."/>
            <person name="Deshpande S."/>
            <person name="Douglass A.P."/>
            <person name="Hanson S.J."/>
            <person name="Klenk H.-P."/>
            <person name="Labutti K."/>
            <person name="Lapidus A."/>
            <person name="Lindquist E."/>
            <person name="Lipzen A."/>
            <person name="Meier-Kolthoff J.P."/>
            <person name="Ohm R.A."/>
            <person name="Otillar R.P."/>
            <person name="Pangilinan J."/>
            <person name="Peng Y."/>
            <person name="Rokas A."/>
            <person name="Rosa C.A."/>
            <person name="Scheuner C."/>
            <person name="Sibirny A.A."/>
            <person name="Slot J.C."/>
            <person name="Stielow J.B."/>
            <person name="Sun H."/>
            <person name="Kurtzman C.P."/>
            <person name="Blackwell M."/>
            <person name="Grigoriev I.V."/>
            <person name="Jeffries T.W."/>
        </authorList>
    </citation>
    <scope>NUCLEOTIDE SEQUENCE [LARGE SCALE GENOMIC DNA]</scope>
    <source>
        <strain evidence="7">NRRL Y-17324</strain>
    </source>
</reference>
<name>A0A1E4SKW5_9ASCO</name>
<dbReference type="InterPro" id="IPR002132">
    <property type="entry name" value="Ribosomal_uL5"/>
</dbReference>
<dbReference type="GO" id="GO:0005762">
    <property type="term" value="C:mitochondrial large ribosomal subunit"/>
    <property type="evidence" value="ECO:0007669"/>
    <property type="project" value="EnsemblFungi"/>
</dbReference>
<dbReference type="GeneID" id="30981691"/>
<dbReference type="OrthoDB" id="539541at2759"/>
<evidence type="ECO:0000259" key="5">
    <source>
        <dbReference type="Pfam" id="PF00673"/>
    </source>
</evidence>
<dbReference type="STRING" id="984487.A0A1E4SKW5"/>
<dbReference type="InterPro" id="IPR022803">
    <property type="entry name" value="Ribosomal_uL5_dom_sf"/>
</dbReference>
<evidence type="ECO:0000256" key="3">
    <source>
        <dbReference type="ARBA" id="ARBA00023274"/>
    </source>
</evidence>
<gene>
    <name evidence="6" type="ORF">CANTADRAFT_25848</name>
</gene>
<dbReference type="InterPro" id="IPR031309">
    <property type="entry name" value="Ribosomal_uL5_C"/>
</dbReference>
<dbReference type="AlphaFoldDB" id="A0A1E4SKW5"/>
<evidence type="ECO:0000313" key="6">
    <source>
        <dbReference type="EMBL" id="ODV80138.1"/>
    </source>
</evidence>
<dbReference type="Gene3D" id="3.30.1440.10">
    <property type="match status" value="1"/>
</dbReference>
<dbReference type="FunFam" id="3.30.1440.10:FF:000001">
    <property type="entry name" value="50S ribosomal protein L5"/>
    <property type="match status" value="1"/>
</dbReference>
<proteinExistence type="inferred from homology"/>
<sequence length="290" mass="33088">MSIARQFVRQFSSTGVVGKPGYSTVEPVHHLVNIRKAALKPKYQGLLIPKDDIRSVGFKPTEIDQDRVAEYYQNTLKSDLLLHNYEHGAQVIEGEKKRSWGTDSPYKLYRNLKKAKRVGRATRDIHPIKHDNVPQLESIYIQSYNKWALEESWLNISTRLQLSQITNVKAKQIYAKANILPWRLREGKPCGAKVEIKGIDMSQFITTLTELVLPRIRTFKGIKNTSGDSNGNITFGLDPDNLKYFPEIESFQDLFPNLNGVHITFKTTARTDEQARTLLSALGLPFYDPN</sequence>
<evidence type="ECO:0000256" key="2">
    <source>
        <dbReference type="ARBA" id="ARBA00022980"/>
    </source>
</evidence>
<dbReference type="SUPFAM" id="SSF55282">
    <property type="entry name" value="RL5-like"/>
    <property type="match status" value="1"/>
</dbReference>
<keyword evidence="7" id="KW-1185">Reference proteome</keyword>
<organism evidence="6 7">
    <name type="scientific">Suhomyces tanzawaensis NRRL Y-17324</name>
    <dbReference type="NCBI Taxonomy" id="984487"/>
    <lineage>
        <taxon>Eukaryota</taxon>
        <taxon>Fungi</taxon>
        <taxon>Dikarya</taxon>
        <taxon>Ascomycota</taxon>
        <taxon>Saccharomycotina</taxon>
        <taxon>Pichiomycetes</taxon>
        <taxon>Debaryomycetaceae</taxon>
        <taxon>Suhomyces</taxon>
    </lineage>
</organism>
<dbReference type="Proteomes" id="UP000094285">
    <property type="component" value="Unassembled WGS sequence"/>
</dbReference>
<keyword evidence="2 6" id="KW-0689">Ribosomal protein</keyword>